<sequence length="103" mass="11491">MLHSLALYAETGILACLHSQPSRETNRGHFLLGQVLGSAISLTETDRLPLDKNILKEFQLPPSHGQNNHYGLHALMAQLDPCKLTYLRTPCKQQLHSFLSTSL</sequence>
<gene>
    <name evidence="1" type="ORF">CRM22_011181</name>
</gene>
<dbReference type="EMBL" id="SJOL01012516">
    <property type="protein sequence ID" value="TGZ44653.1"/>
    <property type="molecule type" value="Genomic_DNA"/>
</dbReference>
<evidence type="ECO:0000313" key="2">
    <source>
        <dbReference type="Proteomes" id="UP000308267"/>
    </source>
</evidence>
<reference evidence="1 2" key="1">
    <citation type="journal article" date="2019" name="BMC Genomics">
        <title>New insights from Opisthorchis felineus genome: update on genomics of the epidemiologically important liver flukes.</title>
        <authorList>
            <person name="Ershov N.I."/>
            <person name="Mordvinov V.A."/>
            <person name="Prokhortchouk E.B."/>
            <person name="Pakharukova M.Y."/>
            <person name="Gunbin K.V."/>
            <person name="Ustyantsev K."/>
            <person name="Genaev M.A."/>
            <person name="Blinov A.G."/>
            <person name="Mazur A."/>
            <person name="Boulygina E."/>
            <person name="Tsygankova S."/>
            <person name="Khrameeva E."/>
            <person name="Chekanov N."/>
            <person name="Fan G."/>
            <person name="Xiao A."/>
            <person name="Zhang H."/>
            <person name="Xu X."/>
            <person name="Yang H."/>
            <person name="Solovyev V."/>
            <person name="Lee S.M."/>
            <person name="Liu X."/>
            <person name="Afonnikov D.A."/>
            <person name="Skryabin K.G."/>
        </authorList>
    </citation>
    <scope>NUCLEOTIDE SEQUENCE [LARGE SCALE GENOMIC DNA]</scope>
    <source>
        <strain evidence="1">AK-0245</strain>
        <tissue evidence="1">Whole organism</tissue>
    </source>
</reference>
<dbReference type="Proteomes" id="UP000308267">
    <property type="component" value="Unassembled WGS sequence"/>
</dbReference>
<protein>
    <submittedName>
        <fullName evidence="1">Uncharacterized protein</fullName>
    </submittedName>
</protein>
<evidence type="ECO:0000313" key="1">
    <source>
        <dbReference type="EMBL" id="TGZ44653.1"/>
    </source>
</evidence>
<proteinExistence type="predicted"/>
<accession>A0A4S2K643</accession>
<name>A0A4S2K643_OPIFE</name>
<dbReference type="AlphaFoldDB" id="A0A4S2K643"/>
<organism evidence="1 2">
    <name type="scientific">Opisthorchis felineus</name>
    <dbReference type="NCBI Taxonomy" id="147828"/>
    <lineage>
        <taxon>Eukaryota</taxon>
        <taxon>Metazoa</taxon>
        <taxon>Spiralia</taxon>
        <taxon>Lophotrochozoa</taxon>
        <taxon>Platyhelminthes</taxon>
        <taxon>Trematoda</taxon>
        <taxon>Digenea</taxon>
        <taxon>Opisthorchiida</taxon>
        <taxon>Opisthorchiata</taxon>
        <taxon>Opisthorchiidae</taxon>
        <taxon>Opisthorchis</taxon>
    </lineage>
</organism>
<comment type="caution">
    <text evidence="1">The sequence shown here is derived from an EMBL/GenBank/DDBJ whole genome shotgun (WGS) entry which is preliminary data.</text>
</comment>
<keyword evidence="2" id="KW-1185">Reference proteome</keyword>